<organism evidence="1 2">
    <name type="scientific">Colocasia esculenta</name>
    <name type="common">Wild taro</name>
    <name type="synonym">Arum esculentum</name>
    <dbReference type="NCBI Taxonomy" id="4460"/>
    <lineage>
        <taxon>Eukaryota</taxon>
        <taxon>Viridiplantae</taxon>
        <taxon>Streptophyta</taxon>
        <taxon>Embryophyta</taxon>
        <taxon>Tracheophyta</taxon>
        <taxon>Spermatophyta</taxon>
        <taxon>Magnoliopsida</taxon>
        <taxon>Liliopsida</taxon>
        <taxon>Araceae</taxon>
        <taxon>Aroideae</taxon>
        <taxon>Colocasieae</taxon>
        <taxon>Colocasia</taxon>
    </lineage>
</organism>
<keyword evidence="2" id="KW-1185">Reference proteome</keyword>
<proteinExistence type="predicted"/>
<dbReference type="Proteomes" id="UP000652761">
    <property type="component" value="Unassembled WGS sequence"/>
</dbReference>
<gene>
    <name evidence="1" type="ORF">Taro_008028</name>
</gene>
<dbReference type="AlphaFoldDB" id="A0A843U261"/>
<evidence type="ECO:0000313" key="1">
    <source>
        <dbReference type="EMBL" id="MQL75663.1"/>
    </source>
</evidence>
<sequence>MASNKDSLVWQKEYPMESSSKSRRTLMRVSTGSTEIVTGFCTGRDRLMGLDRDNRPCRHQITIEGTVAMALVNAAYQVVVFTGSVPESDREKTLHGIVGQILPYLTQVNGQYRVRRKDESSR</sequence>
<reference evidence="1" key="1">
    <citation type="submission" date="2017-07" db="EMBL/GenBank/DDBJ databases">
        <title>Taro Niue Genome Assembly and Annotation.</title>
        <authorList>
            <person name="Atibalentja N."/>
            <person name="Keating K."/>
            <person name="Fields C.J."/>
        </authorList>
    </citation>
    <scope>NUCLEOTIDE SEQUENCE</scope>
    <source>
        <strain evidence="1">Niue_2</strain>
        <tissue evidence="1">Leaf</tissue>
    </source>
</reference>
<dbReference type="EMBL" id="NMUH01000260">
    <property type="protein sequence ID" value="MQL75663.1"/>
    <property type="molecule type" value="Genomic_DNA"/>
</dbReference>
<evidence type="ECO:0000313" key="2">
    <source>
        <dbReference type="Proteomes" id="UP000652761"/>
    </source>
</evidence>
<comment type="caution">
    <text evidence="1">The sequence shown here is derived from an EMBL/GenBank/DDBJ whole genome shotgun (WGS) entry which is preliminary data.</text>
</comment>
<name>A0A843U261_COLES</name>
<protein>
    <submittedName>
        <fullName evidence="1">Uncharacterized protein</fullName>
    </submittedName>
</protein>
<accession>A0A843U261</accession>